<dbReference type="InterPro" id="IPR015424">
    <property type="entry name" value="PyrdxlP-dep_Trfase"/>
</dbReference>
<protein>
    <submittedName>
        <fullName evidence="1">Aminotransferase</fullName>
    </submittedName>
</protein>
<organism evidence="1 2">
    <name type="scientific">Limosilactobacillus reuteri</name>
    <name type="common">Lactobacillus reuteri</name>
    <dbReference type="NCBI Taxonomy" id="1598"/>
    <lineage>
        <taxon>Bacteria</taxon>
        <taxon>Bacillati</taxon>
        <taxon>Bacillota</taxon>
        <taxon>Bacilli</taxon>
        <taxon>Lactobacillales</taxon>
        <taxon>Lactobacillaceae</taxon>
        <taxon>Limosilactobacillus</taxon>
    </lineage>
</organism>
<gene>
    <name evidence="1" type="ORF">LWHH1689_1585</name>
</gene>
<evidence type="ECO:0000313" key="1">
    <source>
        <dbReference type="EMBL" id="AWD62873.1"/>
    </source>
</evidence>
<dbReference type="AlphaFoldDB" id="A0A2S1ESH7"/>
<dbReference type="PANTHER" id="PTHR43510">
    <property type="entry name" value="AMINOTRANSFERASE FUNCTION, HYPOTHETICAL (EUROFUNG)"/>
    <property type="match status" value="1"/>
</dbReference>
<evidence type="ECO:0000313" key="2">
    <source>
        <dbReference type="Proteomes" id="UP000244369"/>
    </source>
</evidence>
<proteinExistence type="predicted"/>
<dbReference type="Gene3D" id="3.90.1150.10">
    <property type="entry name" value="Aspartate Aminotransferase, domain 1"/>
    <property type="match status" value="1"/>
</dbReference>
<reference evidence="1 2" key="1">
    <citation type="submission" date="2018-03" db="EMBL/GenBank/DDBJ databases">
        <title>Complete Genome Sequence of the Chinese traditional Highland Barley wine Isolate Lactobacillus reuteri WHH1689.</title>
        <authorList>
            <person name="Chen S."/>
            <person name="Chen L."/>
            <person name="Chen L."/>
            <person name="Li Y."/>
        </authorList>
    </citation>
    <scope>NUCLEOTIDE SEQUENCE [LARGE SCALE GENOMIC DNA]</scope>
    <source>
        <strain evidence="1 2">WHH1689</strain>
    </source>
</reference>
<dbReference type="Proteomes" id="UP000244369">
    <property type="component" value="Chromosome"/>
</dbReference>
<dbReference type="PANTHER" id="PTHR43510:SF1">
    <property type="entry name" value="AMINOTRANSFERASE FUNCTION, HYPOTHETICAL (EUROFUNG)"/>
    <property type="match status" value="1"/>
</dbReference>
<accession>A0A2S1ESH7</accession>
<keyword evidence="1" id="KW-0032">Aminotransferase</keyword>
<name>A0A2S1ESH7_LIMRT</name>
<keyword evidence="1" id="KW-0808">Transferase</keyword>
<dbReference type="GO" id="GO:0008483">
    <property type="term" value="F:transaminase activity"/>
    <property type="evidence" value="ECO:0007669"/>
    <property type="project" value="UniProtKB-KW"/>
</dbReference>
<dbReference type="InterPro" id="IPR015422">
    <property type="entry name" value="PyrdxlP-dep_Trfase_small"/>
</dbReference>
<dbReference type="EMBL" id="CP027805">
    <property type="protein sequence ID" value="AWD62873.1"/>
    <property type="molecule type" value="Genomic_DNA"/>
</dbReference>
<sequence length="71" mass="7855">MPQAVSTSFPKLDVPIDIHTFCENLLHDEGVLLVPGDAFDTPGHVRLGYCAPGATLKEGLKRLSKYMHQYD</sequence>
<dbReference type="SUPFAM" id="SSF53383">
    <property type="entry name" value="PLP-dependent transferases"/>
    <property type="match status" value="1"/>
</dbReference>